<keyword evidence="7 10" id="KW-0067">ATP-binding</keyword>
<evidence type="ECO:0000256" key="12">
    <source>
        <dbReference type="RuleBase" id="RU003784"/>
    </source>
</evidence>
<keyword evidence="5 10" id="KW-0819">tRNA processing</keyword>
<comment type="similarity">
    <text evidence="3 10 13">Belongs to the IPP transferase family.</text>
</comment>
<keyword evidence="15" id="KW-1185">Reference proteome</keyword>
<organism evidence="14 15">
    <name type="scientific">Brevinema andersonii</name>
    <dbReference type="NCBI Taxonomy" id="34097"/>
    <lineage>
        <taxon>Bacteria</taxon>
        <taxon>Pseudomonadati</taxon>
        <taxon>Spirochaetota</taxon>
        <taxon>Spirochaetia</taxon>
        <taxon>Brevinematales</taxon>
        <taxon>Brevinemataceae</taxon>
        <taxon>Brevinema</taxon>
    </lineage>
</organism>
<feature type="site" description="Interaction with substrate tRNA" evidence="10">
    <location>
        <position position="109"/>
    </location>
</feature>
<evidence type="ECO:0000256" key="10">
    <source>
        <dbReference type="HAMAP-Rule" id="MF_00185"/>
    </source>
</evidence>
<dbReference type="GO" id="GO:0052381">
    <property type="term" value="F:tRNA dimethylallyltransferase activity"/>
    <property type="evidence" value="ECO:0007669"/>
    <property type="project" value="UniProtKB-UniRule"/>
</dbReference>
<keyword evidence="4 10" id="KW-0808">Transferase</keyword>
<proteinExistence type="inferred from homology"/>
<comment type="caution">
    <text evidence="10">Lacks conserved residue(s) required for the propagation of feature annotation.</text>
</comment>
<dbReference type="HAMAP" id="MF_00185">
    <property type="entry name" value="IPP_trans"/>
    <property type="match status" value="1"/>
</dbReference>
<evidence type="ECO:0000256" key="13">
    <source>
        <dbReference type="RuleBase" id="RU003785"/>
    </source>
</evidence>
<reference evidence="15" key="1">
    <citation type="submission" date="2016-10" db="EMBL/GenBank/DDBJ databases">
        <authorList>
            <person name="Varghese N."/>
            <person name="Submissions S."/>
        </authorList>
    </citation>
    <scope>NUCLEOTIDE SEQUENCE [LARGE SCALE GENOMIC DNA]</scope>
    <source>
        <strain evidence="15">ATCC 43811</strain>
    </source>
</reference>
<evidence type="ECO:0000313" key="15">
    <source>
        <dbReference type="Proteomes" id="UP000240042"/>
    </source>
</evidence>
<dbReference type="Proteomes" id="UP000240042">
    <property type="component" value="Unassembled WGS sequence"/>
</dbReference>
<dbReference type="STRING" id="34097.SAMN02745150_01425"/>
<dbReference type="InterPro" id="IPR018022">
    <property type="entry name" value="IPT"/>
</dbReference>
<gene>
    <name evidence="10" type="primary">miaA</name>
    <name evidence="14" type="ORF">SAMN02745150_01425</name>
</gene>
<keyword evidence="6 10" id="KW-0547">Nucleotide-binding</keyword>
<keyword evidence="8 10" id="KW-0460">Magnesium</keyword>
<comment type="subunit">
    <text evidence="10">Monomer.</text>
</comment>
<dbReference type="GO" id="GO:0006400">
    <property type="term" value="P:tRNA modification"/>
    <property type="evidence" value="ECO:0007669"/>
    <property type="project" value="TreeGrafter"/>
</dbReference>
<dbReference type="RefSeq" id="WP_092320088.1">
    <property type="nucleotide sequence ID" value="NZ_FOKY01000027.1"/>
</dbReference>
<dbReference type="PANTHER" id="PTHR11088">
    <property type="entry name" value="TRNA DIMETHYLALLYLTRANSFERASE"/>
    <property type="match status" value="1"/>
</dbReference>
<dbReference type="AlphaFoldDB" id="A0A1I1F7L2"/>
<evidence type="ECO:0000256" key="1">
    <source>
        <dbReference type="ARBA" id="ARBA00001946"/>
    </source>
</evidence>
<dbReference type="NCBIfam" id="TIGR00174">
    <property type="entry name" value="miaA"/>
    <property type="match status" value="1"/>
</dbReference>
<dbReference type="Gene3D" id="3.40.50.300">
    <property type="entry name" value="P-loop containing nucleotide triphosphate hydrolases"/>
    <property type="match status" value="1"/>
</dbReference>
<evidence type="ECO:0000256" key="4">
    <source>
        <dbReference type="ARBA" id="ARBA00022679"/>
    </source>
</evidence>
<evidence type="ECO:0000256" key="9">
    <source>
        <dbReference type="ARBA" id="ARBA00049563"/>
    </source>
</evidence>
<evidence type="ECO:0000256" key="2">
    <source>
        <dbReference type="ARBA" id="ARBA00003213"/>
    </source>
</evidence>
<dbReference type="GO" id="GO:0005524">
    <property type="term" value="F:ATP binding"/>
    <property type="evidence" value="ECO:0007669"/>
    <property type="project" value="UniProtKB-UniRule"/>
</dbReference>
<feature type="region of interest" description="Interaction with substrate tRNA" evidence="10">
    <location>
        <begin position="43"/>
        <end position="46"/>
    </location>
</feature>
<dbReference type="SUPFAM" id="SSF52540">
    <property type="entry name" value="P-loop containing nucleoside triphosphate hydrolases"/>
    <property type="match status" value="1"/>
</dbReference>
<dbReference type="EC" id="2.5.1.75" evidence="10"/>
<sequence length="302" mass="34732">MTQKTQNNNAINVLAIVGPTAAGKSALAMEYASLVNGEIVSCDSVQVYKFLDIGSAKPSISDRQNIPHYLIDILKPNEPCNVGFWRDKAIESVTTINNKGKVPIIVGGTGLYFKALYYGLFQENAKNEVYRNYLEEKSKALGYDYLYKQLQLKDPLYAQKIHKNDKKRIIRALEAIYVTERPFSALHNQNVRPLWNWHWIYINDSRENIYFNIEQRVNLMIKQGLIDETKVLFDIFGPCCALDAIGYRHVVLFLLNKLSKDTMVQTLIKDTRNFAKRQISLFNNLLKGKKILTESEIIQQFK</sequence>
<evidence type="ECO:0000313" key="14">
    <source>
        <dbReference type="EMBL" id="SFB95307.1"/>
    </source>
</evidence>
<dbReference type="InterPro" id="IPR039657">
    <property type="entry name" value="Dimethylallyltransferase"/>
</dbReference>
<evidence type="ECO:0000256" key="5">
    <source>
        <dbReference type="ARBA" id="ARBA00022694"/>
    </source>
</evidence>
<evidence type="ECO:0000256" key="6">
    <source>
        <dbReference type="ARBA" id="ARBA00022741"/>
    </source>
</evidence>
<name>A0A1I1F7L2_BREAD</name>
<dbReference type="InterPro" id="IPR027417">
    <property type="entry name" value="P-loop_NTPase"/>
</dbReference>
<feature type="site" description="Interaction with substrate tRNA" evidence="10">
    <location>
        <position position="131"/>
    </location>
</feature>
<feature type="binding site" evidence="10">
    <location>
        <begin position="18"/>
        <end position="25"/>
    </location>
    <ligand>
        <name>ATP</name>
        <dbReference type="ChEBI" id="CHEBI:30616"/>
    </ligand>
</feature>
<protein>
    <recommendedName>
        <fullName evidence="10">tRNA dimethylallyltransferase</fullName>
        <ecNumber evidence="10">2.5.1.75</ecNumber>
    </recommendedName>
    <alternativeName>
        <fullName evidence="10">Dimethylallyl diphosphate:tRNA dimethylallyltransferase</fullName>
        <shortName evidence="10">DMAPP:tRNA dimethylallyltransferase</shortName>
        <shortName evidence="10">DMATase</shortName>
    </alternativeName>
    <alternativeName>
        <fullName evidence="10">Isopentenyl-diphosphate:tRNA isopentenyltransferase</fullName>
        <shortName evidence="10">IPP transferase</shortName>
        <shortName evidence="10">IPPT</shortName>
        <shortName evidence="10">IPTase</shortName>
    </alternativeName>
</protein>
<comment type="function">
    <text evidence="2 10 12">Catalyzes the transfer of a dimethylallyl group onto the adenine at position 37 in tRNAs that read codons beginning with uridine, leading to the formation of N6-(dimethylallyl)adenosine (i(6)A).</text>
</comment>
<dbReference type="PANTHER" id="PTHR11088:SF60">
    <property type="entry name" value="TRNA DIMETHYLALLYLTRANSFERASE"/>
    <property type="match status" value="1"/>
</dbReference>
<dbReference type="Gene3D" id="1.10.20.140">
    <property type="match status" value="1"/>
</dbReference>
<dbReference type="Pfam" id="PF01715">
    <property type="entry name" value="IPPT"/>
    <property type="match status" value="1"/>
</dbReference>
<feature type="binding site" evidence="10">
    <location>
        <begin position="20"/>
        <end position="25"/>
    </location>
    <ligand>
        <name>substrate</name>
    </ligand>
</feature>
<comment type="catalytic activity">
    <reaction evidence="9 10 11">
        <text>adenosine(37) in tRNA + dimethylallyl diphosphate = N(6)-dimethylallyladenosine(37) in tRNA + diphosphate</text>
        <dbReference type="Rhea" id="RHEA:26482"/>
        <dbReference type="Rhea" id="RHEA-COMP:10162"/>
        <dbReference type="Rhea" id="RHEA-COMP:10375"/>
        <dbReference type="ChEBI" id="CHEBI:33019"/>
        <dbReference type="ChEBI" id="CHEBI:57623"/>
        <dbReference type="ChEBI" id="CHEBI:74411"/>
        <dbReference type="ChEBI" id="CHEBI:74415"/>
        <dbReference type="EC" id="2.5.1.75"/>
    </reaction>
</comment>
<evidence type="ECO:0000256" key="8">
    <source>
        <dbReference type="ARBA" id="ARBA00022842"/>
    </source>
</evidence>
<accession>A0A1I1F7L2</accession>
<evidence type="ECO:0000256" key="3">
    <source>
        <dbReference type="ARBA" id="ARBA00005842"/>
    </source>
</evidence>
<evidence type="ECO:0000256" key="7">
    <source>
        <dbReference type="ARBA" id="ARBA00022840"/>
    </source>
</evidence>
<dbReference type="EMBL" id="FOKY01000027">
    <property type="protein sequence ID" value="SFB95307.1"/>
    <property type="molecule type" value="Genomic_DNA"/>
</dbReference>
<evidence type="ECO:0000256" key="11">
    <source>
        <dbReference type="RuleBase" id="RU003783"/>
    </source>
</evidence>
<comment type="cofactor">
    <cofactor evidence="1 10">
        <name>Mg(2+)</name>
        <dbReference type="ChEBI" id="CHEBI:18420"/>
    </cofactor>
</comment>